<comment type="caution">
    <text evidence="5">The sequence shown here is derived from an EMBL/GenBank/DDBJ whole genome shotgun (WGS) entry which is preliminary data.</text>
</comment>
<reference evidence="5" key="1">
    <citation type="submission" date="2022-12" db="EMBL/GenBank/DDBJ databases">
        <title>Draft genome assemblies for two species of Escallonia (Escalloniales).</title>
        <authorList>
            <person name="Chanderbali A."/>
            <person name="Dervinis C."/>
            <person name="Anghel I."/>
            <person name="Soltis D."/>
            <person name="Soltis P."/>
            <person name="Zapata F."/>
        </authorList>
    </citation>
    <scope>NUCLEOTIDE SEQUENCE</scope>
    <source>
        <strain evidence="5">UCBG64.0493</strain>
        <tissue evidence="5">Leaf</tissue>
    </source>
</reference>
<dbReference type="GO" id="GO:0006412">
    <property type="term" value="P:translation"/>
    <property type="evidence" value="ECO:0007669"/>
    <property type="project" value="InterPro"/>
</dbReference>
<feature type="domain" description="Large ribosomal subunit protein bL12 oligomerization" evidence="4">
    <location>
        <begin position="25"/>
        <end position="60"/>
    </location>
</feature>
<organism evidence="5 6">
    <name type="scientific">Escallonia herrerae</name>
    <dbReference type="NCBI Taxonomy" id="1293975"/>
    <lineage>
        <taxon>Eukaryota</taxon>
        <taxon>Viridiplantae</taxon>
        <taxon>Streptophyta</taxon>
        <taxon>Embryophyta</taxon>
        <taxon>Tracheophyta</taxon>
        <taxon>Spermatophyta</taxon>
        <taxon>Magnoliopsida</taxon>
        <taxon>eudicotyledons</taxon>
        <taxon>Gunneridae</taxon>
        <taxon>Pentapetalae</taxon>
        <taxon>asterids</taxon>
        <taxon>campanulids</taxon>
        <taxon>Escalloniales</taxon>
        <taxon>Escalloniaceae</taxon>
        <taxon>Escallonia</taxon>
    </lineage>
</organism>
<dbReference type="InterPro" id="IPR008932">
    <property type="entry name" value="Ribosomal_bL12_oligo"/>
</dbReference>
<dbReference type="AlphaFoldDB" id="A0AA88X7C4"/>
<evidence type="ECO:0000256" key="1">
    <source>
        <dbReference type="ARBA" id="ARBA00007197"/>
    </source>
</evidence>
<evidence type="ECO:0000259" key="4">
    <source>
        <dbReference type="Pfam" id="PF16320"/>
    </source>
</evidence>
<comment type="similarity">
    <text evidence="1">Belongs to the bacterial ribosomal protein bL12 family.</text>
</comment>
<dbReference type="Pfam" id="PF16320">
    <property type="entry name" value="Ribosomal_L12_N"/>
    <property type="match status" value="1"/>
</dbReference>
<evidence type="ECO:0000313" key="6">
    <source>
        <dbReference type="Proteomes" id="UP001188597"/>
    </source>
</evidence>
<dbReference type="GO" id="GO:0005840">
    <property type="term" value="C:ribosome"/>
    <property type="evidence" value="ECO:0007669"/>
    <property type="project" value="UniProtKB-KW"/>
</dbReference>
<keyword evidence="2" id="KW-0689">Ribosomal protein</keyword>
<sequence>MSASPSPHSIPPASTDSIKKAVFLVSELSLVDALKLVEYLQDKLNITIAAFGPVVIVAPGTTMEMPAIVGEKTEFDIVFERWG</sequence>
<protein>
    <recommendedName>
        <fullName evidence="4">Large ribosomal subunit protein bL12 oligomerization domain-containing protein</fullName>
    </recommendedName>
</protein>
<dbReference type="EMBL" id="JAVXUP010000135">
    <property type="protein sequence ID" value="KAK3036850.1"/>
    <property type="molecule type" value="Genomic_DNA"/>
</dbReference>
<dbReference type="GO" id="GO:1990904">
    <property type="term" value="C:ribonucleoprotein complex"/>
    <property type="evidence" value="ECO:0007669"/>
    <property type="project" value="UniProtKB-KW"/>
</dbReference>
<evidence type="ECO:0000256" key="2">
    <source>
        <dbReference type="ARBA" id="ARBA00022980"/>
    </source>
</evidence>
<keyword evidence="6" id="KW-1185">Reference proteome</keyword>
<gene>
    <name evidence="5" type="ORF">RJ639_031468</name>
</gene>
<dbReference type="InterPro" id="IPR036235">
    <property type="entry name" value="Ribosomal_bL12_oligo_N_sf"/>
</dbReference>
<keyword evidence="3" id="KW-0687">Ribonucleoprotein</keyword>
<evidence type="ECO:0000256" key="3">
    <source>
        <dbReference type="ARBA" id="ARBA00023274"/>
    </source>
</evidence>
<proteinExistence type="inferred from homology"/>
<dbReference type="GO" id="GO:0003735">
    <property type="term" value="F:structural constituent of ribosome"/>
    <property type="evidence" value="ECO:0007669"/>
    <property type="project" value="InterPro"/>
</dbReference>
<dbReference type="SUPFAM" id="SSF48300">
    <property type="entry name" value="Ribosomal protein L7/12, oligomerisation (N-terminal) domain"/>
    <property type="match status" value="1"/>
</dbReference>
<name>A0AA88X7C4_9ASTE</name>
<dbReference type="Proteomes" id="UP001188597">
    <property type="component" value="Unassembled WGS sequence"/>
</dbReference>
<evidence type="ECO:0000313" key="5">
    <source>
        <dbReference type="EMBL" id="KAK3036850.1"/>
    </source>
</evidence>
<accession>A0AA88X7C4</accession>